<dbReference type="Proteomes" id="UP001348641">
    <property type="component" value="Unassembled WGS sequence"/>
</dbReference>
<comment type="caution">
    <text evidence="2">The sequence shown here is derived from an EMBL/GenBank/DDBJ whole genome shotgun (WGS) entry which is preliminary data.</text>
</comment>
<evidence type="ECO:0000256" key="1">
    <source>
        <dbReference type="SAM" id="MobiDB-lite"/>
    </source>
</evidence>
<reference evidence="2 3" key="1">
    <citation type="submission" date="2023-07" db="EMBL/GenBank/DDBJ databases">
        <authorList>
            <person name="Girao M."/>
            <person name="Carvalho M.F."/>
        </authorList>
    </citation>
    <scope>NUCLEOTIDE SEQUENCE [LARGE SCALE GENOMIC DNA]</scope>
    <source>
        <strain evidence="2 3">66/93</strain>
    </source>
</reference>
<protein>
    <submittedName>
        <fullName evidence="2">Calcium-binding protein</fullName>
    </submittedName>
</protein>
<name>A0ABU7L2C3_9ACTN</name>
<proteinExistence type="predicted"/>
<accession>A0ABU7L2C3</accession>
<feature type="compositionally biased region" description="Acidic residues" evidence="1">
    <location>
        <begin position="1"/>
        <end position="18"/>
    </location>
</feature>
<organism evidence="2 3">
    <name type="scientific">Nocardiopsis tropica</name>
    <dbReference type="NCBI Taxonomy" id="109330"/>
    <lineage>
        <taxon>Bacteria</taxon>
        <taxon>Bacillati</taxon>
        <taxon>Actinomycetota</taxon>
        <taxon>Actinomycetes</taxon>
        <taxon>Streptosporangiales</taxon>
        <taxon>Nocardiopsidaceae</taxon>
        <taxon>Nocardiopsis</taxon>
    </lineage>
</organism>
<evidence type="ECO:0000313" key="3">
    <source>
        <dbReference type="Proteomes" id="UP001348641"/>
    </source>
</evidence>
<sequence>MTEQRDDDVPQEQTEVEVDPPARGGSLPGIRAALSRPAGAGPAHWGGTRPRRDPVPPGDVAT</sequence>
<dbReference type="EMBL" id="JAUUCC010000185">
    <property type="protein sequence ID" value="MEE2055477.1"/>
    <property type="molecule type" value="Genomic_DNA"/>
</dbReference>
<evidence type="ECO:0000313" key="2">
    <source>
        <dbReference type="EMBL" id="MEE2055477.1"/>
    </source>
</evidence>
<dbReference type="RefSeq" id="WP_330162231.1">
    <property type="nucleotide sequence ID" value="NZ_BAAAJA010000108.1"/>
</dbReference>
<feature type="region of interest" description="Disordered" evidence="1">
    <location>
        <begin position="1"/>
        <end position="62"/>
    </location>
</feature>
<gene>
    <name evidence="2" type="ORF">Q8A49_33775</name>
</gene>